<evidence type="ECO:0000313" key="1">
    <source>
        <dbReference type="EMBL" id="KAF3699484.1"/>
    </source>
</evidence>
<dbReference type="EMBL" id="CM015725">
    <property type="protein sequence ID" value="KAF3699484.1"/>
    <property type="molecule type" value="Genomic_DNA"/>
</dbReference>
<evidence type="ECO:0000313" key="2">
    <source>
        <dbReference type="Proteomes" id="UP000503349"/>
    </source>
</evidence>
<proteinExistence type="predicted"/>
<dbReference type="AlphaFoldDB" id="A0A6G1QAP0"/>
<gene>
    <name evidence="1" type="ORF">EXN66_Car015171</name>
</gene>
<reference evidence="2" key="2">
    <citation type="submission" date="2019-02" db="EMBL/GenBank/DDBJ databases">
        <title>Opniocepnalus argus Var Kimnra genome.</title>
        <authorList>
            <person name="Zhou C."/>
            <person name="Xiao S."/>
        </authorList>
    </citation>
    <scope>NUCLEOTIDE SEQUENCE [LARGE SCALE GENOMIC DNA]</scope>
</reference>
<accession>A0A6G1QAP0</accession>
<name>A0A6G1QAP0_CHAAH</name>
<dbReference type="Proteomes" id="UP000503349">
    <property type="component" value="Chromosome 14"/>
</dbReference>
<keyword evidence="2" id="KW-1185">Reference proteome</keyword>
<sequence>MEDKGHHGHSEQSAATQPHTQKNVVLCTEVVEVHKLNTQVHVFCQNHIISYIKTTKWY</sequence>
<reference evidence="1 2" key="1">
    <citation type="submission" date="2019-02" db="EMBL/GenBank/DDBJ databases">
        <title>Opniocepnalus argus genome.</title>
        <authorList>
            <person name="Zhou C."/>
            <person name="Xiao S."/>
        </authorList>
    </citation>
    <scope>NUCLEOTIDE SEQUENCE [LARGE SCALE GENOMIC DNA]</scope>
    <source>
        <strain evidence="1">OARG1902GOOAL</strain>
        <tissue evidence="1">Muscle</tissue>
    </source>
</reference>
<organism evidence="1 2">
    <name type="scientific">Channa argus</name>
    <name type="common">Northern snakehead</name>
    <name type="synonym">Ophicephalus argus</name>
    <dbReference type="NCBI Taxonomy" id="215402"/>
    <lineage>
        <taxon>Eukaryota</taxon>
        <taxon>Metazoa</taxon>
        <taxon>Chordata</taxon>
        <taxon>Craniata</taxon>
        <taxon>Vertebrata</taxon>
        <taxon>Euteleostomi</taxon>
        <taxon>Actinopterygii</taxon>
        <taxon>Neopterygii</taxon>
        <taxon>Teleostei</taxon>
        <taxon>Neoteleostei</taxon>
        <taxon>Acanthomorphata</taxon>
        <taxon>Anabantaria</taxon>
        <taxon>Anabantiformes</taxon>
        <taxon>Channoidei</taxon>
        <taxon>Channidae</taxon>
        <taxon>Channa</taxon>
    </lineage>
</organism>
<protein>
    <submittedName>
        <fullName evidence="1">Uncharacterized protein</fullName>
    </submittedName>
</protein>